<dbReference type="EMBL" id="BK015862">
    <property type="protein sequence ID" value="DAD70302.1"/>
    <property type="molecule type" value="Genomic_DNA"/>
</dbReference>
<name>A0A8S5LJX3_9CAUD</name>
<sequence>MKHIIAAILKGKDIIKTYPRWDLSQIYKDIVELRKNDKELNGYKAVEMLAYDEMEESELYLIWHKEATKEYYASGKKAYDIFMRNHIPNLTLNGKKYYYDINENYSKRLDIGRLLINLKGSIILAVKKGLDSKEGLFGVINTGIDTFTVKVKEEKKNYLFIAYAYNDEDIESAKDNYRKLCIGNYIYDELELDVDDALLILAKW</sequence>
<reference evidence="1" key="1">
    <citation type="journal article" date="2021" name="Proc. Natl. Acad. Sci. U.S.A.">
        <title>A Catalog of Tens of Thousands of Viruses from Human Metagenomes Reveals Hidden Associations with Chronic Diseases.</title>
        <authorList>
            <person name="Tisza M.J."/>
            <person name="Buck C.B."/>
        </authorList>
    </citation>
    <scope>NUCLEOTIDE SEQUENCE</scope>
    <source>
        <strain evidence="1">CtXPh6</strain>
    </source>
</reference>
<accession>A0A8S5LJX3</accession>
<organism evidence="1">
    <name type="scientific">Siphoviridae sp. ctXPh6</name>
    <dbReference type="NCBI Taxonomy" id="2827578"/>
    <lineage>
        <taxon>Viruses</taxon>
        <taxon>Duplodnaviria</taxon>
        <taxon>Heunggongvirae</taxon>
        <taxon>Uroviricota</taxon>
        <taxon>Caudoviricetes</taxon>
    </lineage>
</organism>
<evidence type="ECO:0000313" key="1">
    <source>
        <dbReference type="EMBL" id="DAD70302.1"/>
    </source>
</evidence>
<proteinExistence type="predicted"/>
<protein>
    <submittedName>
        <fullName evidence="1">Uncharacterized protein</fullName>
    </submittedName>
</protein>